<keyword evidence="3" id="KW-1052">Target cell membrane</keyword>
<keyword evidence="2" id="KW-0268">Exocytosis</keyword>
<dbReference type="InParanoid" id="A0A1V9X4L6"/>
<dbReference type="GO" id="GO:0006887">
    <property type="term" value="P:exocytosis"/>
    <property type="evidence" value="ECO:0007669"/>
    <property type="project" value="UniProtKB-KW"/>
</dbReference>
<dbReference type="PROSITE" id="PS50089">
    <property type="entry name" value="ZF_RING_2"/>
    <property type="match status" value="2"/>
</dbReference>
<dbReference type="PROSITE" id="PS50088">
    <property type="entry name" value="ANK_REPEAT"/>
    <property type="match status" value="1"/>
</dbReference>
<keyword evidence="4 9" id="KW-0863">Zinc-finger</keyword>
<dbReference type="Gene3D" id="3.30.40.10">
    <property type="entry name" value="Zinc/RING finger domain, C3HC4 (zinc finger)"/>
    <property type="match status" value="2"/>
</dbReference>
<dbReference type="InterPro" id="IPR002110">
    <property type="entry name" value="Ankyrin_rpt"/>
</dbReference>
<dbReference type="GO" id="GO:0005737">
    <property type="term" value="C:cytoplasm"/>
    <property type="evidence" value="ECO:0007669"/>
    <property type="project" value="TreeGrafter"/>
</dbReference>
<dbReference type="CDD" id="cd16520">
    <property type="entry name" value="RING-HC_MIBs-like"/>
    <property type="match status" value="1"/>
</dbReference>
<dbReference type="Proteomes" id="UP000192247">
    <property type="component" value="Unassembled WGS sequence"/>
</dbReference>
<dbReference type="SUPFAM" id="SSF57850">
    <property type="entry name" value="RING/U-box"/>
    <property type="match status" value="1"/>
</dbReference>
<keyword evidence="12" id="KW-1185">Reference proteome</keyword>
<evidence type="ECO:0000256" key="3">
    <source>
        <dbReference type="ARBA" id="ARBA00022537"/>
    </source>
</evidence>
<evidence type="ECO:0000313" key="11">
    <source>
        <dbReference type="EMBL" id="OQR68525.1"/>
    </source>
</evidence>
<sequence>QQTPLLLAVSQGHEAIVERLVAWRASVNAQDEDGDSPLHVALIKRQALRGSEPAEPQDAPAMAHIRATLATSVCLPLTVQNGTTLSPQNPANGTRVQTVLARGGTSESQSTSDDKGLVIACYLAREGSDLYKENHAKRTPLSLAGSSDVEELLRFWSTNSDAPLLGHPNAHLQATVGLLDGGGGSPLVDLCDSAEEERECGVNAAGVRKEGGNGQGKDPSSKECEICLEAEAVVRLEPCGHCVTCEECSVRMRKCLSCQQIVVAKTHRITGRLLSTRQRQSSLERLRQLQSRIAEMEESVSCSICMEQRRNVAFLCGHAACADCAQPLRTCHMCRKPITKRIQLYL</sequence>
<reference evidence="11 12" key="1">
    <citation type="journal article" date="2017" name="Gigascience">
        <title>Draft genome of the honey bee ectoparasitic mite, Tropilaelaps mercedesae, is shaped by the parasitic life history.</title>
        <authorList>
            <person name="Dong X."/>
            <person name="Armstrong S.D."/>
            <person name="Xia D."/>
            <person name="Makepeace B.L."/>
            <person name="Darby A.C."/>
            <person name="Kadowaki T."/>
        </authorList>
    </citation>
    <scope>NUCLEOTIDE SEQUENCE [LARGE SCALE GENOMIC DNA]</scope>
    <source>
        <strain evidence="11">Wuxi-XJTLU</strain>
    </source>
</reference>
<evidence type="ECO:0000256" key="5">
    <source>
        <dbReference type="ARBA" id="ARBA00022833"/>
    </source>
</evidence>
<gene>
    <name evidence="11" type="ORF">BIW11_12862</name>
</gene>
<keyword evidence="7" id="KW-1053">Target membrane</keyword>
<organism evidence="11 12">
    <name type="scientific">Tropilaelaps mercedesae</name>
    <dbReference type="NCBI Taxonomy" id="418985"/>
    <lineage>
        <taxon>Eukaryota</taxon>
        <taxon>Metazoa</taxon>
        <taxon>Ecdysozoa</taxon>
        <taxon>Arthropoda</taxon>
        <taxon>Chelicerata</taxon>
        <taxon>Arachnida</taxon>
        <taxon>Acari</taxon>
        <taxon>Parasitiformes</taxon>
        <taxon>Mesostigmata</taxon>
        <taxon>Gamasina</taxon>
        <taxon>Dermanyssoidea</taxon>
        <taxon>Laelapidae</taxon>
        <taxon>Tropilaelaps</taxon>
    </lineage>
</organism>
<feature type="repeat" description="ANK" evidence="8">
    <location>
        <begin position="1"/>
        <end position="32"/>
    </location>
</feature>
<evidence type="ECO:0000313" key="12">
    <source>
        <dbReference type="Proteomes" id="UP000192247"/>
    </source>
</evidence>
<dbReference type="EMBL" id="MNPL01024474">
    <property type="protein sequence ID" value="OQR68525.1"/>
    <property type="molecule type" value="Genomic_DNA"/>
</dbReference>
<dbReference type="STRING" id="418985.A0A1V9X4L6"/>
<comment type="caution">
    <text evidence="11">The sequence shown here is derived from an EMBL/GenBank/DDBJ whole genome shotgun (WGS) entry which is preliminary data.</text>
</comment>
<evidence type="ECO:0000256" key="2">
    <source>
        <dbReference type="ARBA" id="ARBA00022483"/>
    </source>
</evidence>
<keyword evidence="4 9" id="KW-0479">Metal-binding</keyword>
<keyword evidence="6" id="KW-0800">Toxin</keyword>
<accession>A0A1V9X4L6</accession>
<dbReference type="SMART" id="SM00184">
    <property type="entry name" value="RING"/>
    <property type="match status" value="2"/>
</dbReference>
<name>A0A1V9X4L6_9ACAR</name>
<evidence type="ECO:0000256" key="1">
    <source>
        <dbReference type="ARBA" id="ARBA00004175"/>
    </source>
</evidence>
<comment type="subcellular location">
    <subcellularLocation>
        <location evidence="1">Target cell membrane</location>
    </subcellularLocation>
</comment>
<keyword evidence="8" id="KW-0040">ANK repeat</keyword>
<dbReference type="Pfam" id="PF13920">
    <property type="entry name" value="zf-C3HC4_3"/>
    <property type="match status" value="2"/>
</dbReference>
<feature type="domain" description="RING-type" evidence="10">
    <location>
        <begin position="224"/>
        <end position="259"/>
    </location>
</feature>
<protein>
    <submittedName>
        <fullName evidence="11">E3 ubiquitin-protein ligase MIB2-like</fullName>
    </submittedName>
</protein>
<evidence type="ECO:0000256" key="8">
    <source>
        <dbReference type="PROSITE-ProRule" id="PRU00023"/>
    </source>
</evidence>
<keyword evidence="6" id="KW-0528">Neurotoxin</keyword>
<dbReference type="InterPro" id="IPR036770">
    <property type="entry name" value="Ankyrin_rpt-contain_sf"/>
</dbReference>
<feature type="non-terminal residue" evidence="11">
    <location>
        <position position="1"/>
    </location>
</feature>
<dbReference type="Gene3D" id="1.25.40.20">
    <property type="entry name" value="Ankyrin repeat-containing domain"/>
    <property type="match status" value="1"/>
</dbReference>
<evidence type="ECO:0000256" key="6">
    <source>
        <dbReference type="ARBA" id="ARBA00023028"/>
    </source>
</evidence>
<dbReference type="PANTHER" id="PTHR24202:SF4">
    <property type="entry name" value="E3 UBIQUITIN-PROTEIN LIGASE MIB2-RELATED"/>
    <property type="match status" value="1"/>
</dbReference>
<dbReference type="InterPro" id="IPR013083">
    <property type="entry name" value="Znf_RING/FYVE/PHD"/>
</dbReference>
<dbReference type="InterPro" id="IPR001841">
    <property type="entry name" value="Znf_RING"/>
</dbReference>
<dbReference type="GO" id="GO:0008270">
    <property type="term" value="F:zinc ion binding"/>
    <property type="evidence" value="ECO:0007669"/>
    <property type="project" value="UniProtKB-KW"/>
</dbReference>
<dbReference type="OrthoDB" id="2122982at2759"/>
<dbReference type="GO" id="GO:0044218">
    <property type="term" value="C:other organism cell membrane"/>
    <property type="evidence" value="ECO:0007669"/>
    <property type="project" value="UniProtKB-KW"/>
</dbReference>
<dbReference type="PROSITE" id="PS50297">
    <property type="entry name" value="ANK_REP_REGION"/>
    <property type="match status" value="1"/>
</dbReference>
<evidence type="ECO:0000256" key="7">
    <source>
        <dbReference type="ARBA" id="ARBA00023298"/>
    </source>
</evidence>
<dbReference type="Pfam" id="PF13637">
    <property type="entry name" value="Ank_4"/>
    <property type="match status" value="1"/>
</dbReference>
<dbReference type="GO" id="GO:0016567">
    <property type="term" value="P:protein ubiquitination"/>
    <property type="evidence" value="ECO:0007669"/>
    <property type="project" value="TreeGrafter"/>
</dbReference>
<evidence type="ECO:0000259" key="10">
    <source>
        <dbReference type="PROSITE" id="PS50089"/>
    </source>
</evidence>
<keyword evidence="7" id="KW-0472">Membrane</keyword>
<keyword evidence="5" id="KW-0862">Zinc</keyword>
<dbReference type="GO" id="GO:0044231">
    <property type="term" value="C:host cell presynaptic membrane"/>
    <property type="evidence" value="ECO:0007669"/>
    <property type="project" value="UniProtKB-KW"/>
</dbReference>
<dbReference type="PANTHER" id="PTHR24202">
    <property type="entry name" value="E3 UBIQUITIN-PROTEIN LIGASE MIB2"/>
    <property type="match status" value="1"/>
</dbReference>
<dbReference type="SUPFAM" id="SSF48403">
    <property type="entry name" value="Ankyrin repeat"/>
    <property type="match status" value="1"/>
</dbReference>
<evidence type="ECO:0000256" key="4">
    <source>
        <dbReference type="ARBA" id="ARBA00022771"/>
    </source>
</evidence>
<proteinExistence type="predicted"/>
<feature type="domain" description="RING-type" evidence="10">
    <location>
        <begin position="302"/>
        <end position="335"/>
    </location>
</feature>
<dbReference type="AlphaFoldDB" id="A0A1V9X4L6"/>
<keyword evidence="6" id="KW-0638">Presynaptic neurotoxin</keyword>
<evidence type="ECO:0000256" key="9">
    <source>
        <dbReference type="PROSITE-ProRule" id="PRU00175"/>
    </source>
</evidence>